<dbReference type="AlphaFoldDB" id="A0A6A5HWS5"/>
<dbReference type="PANTHER" id="PTHR21503:SF52">
    <property type="entry name" value="F-BOX DOMAIN-CONTAINING PROTEIN"/>
    <property type="match status" value="1"/>
</dbReference>
<dbReference type="GeneID" id="9827770"/>
<evidence type="ECO:0000259" key="1">
    <source>
        <dbReference type="PROSITE" id="PS50181"/>
    </source>
</evidence>
<dbReference type="EMBL" id="WUAV01000001">
    <property type="protein sequence ID" value="KAF1771304.1"/>
    <property type="molecule type" value="Genomic_DNA"/>
</dbReference>
<protein>
    <recommendedName>
        <fullName evidence="1">F-box domain-containing protein</fullName>
    </recommendedName>
</protein>
<dbReference type="PROSITE" id="PS50181">
    <property type="entry name" value="FBOX"/>
    <property type="match status" value="1"/>
</dbReference>
<evidence type="ECO:0000313" key="2">
    <source>
        <dbReference type="EMBL" id="KAF1771304.1"/>
    </source>
</evidence>
<dbReference type="Pfam" id="PF00646">
    <property type="entry name" value="F-box"/>
    <property type="match status" value="1"/>
</dbReference>
<comment type="caution">
    <text evidence="2">The sequence shown here is derived from an EMBL/GenBank/DDBJ whole genome shotgun (WGS) entry which is preliminary data.</text>
</comment>
<feature type="domain" description="F-box" evidence="1">
    <location>
        <begin position="3"/>
        <end position="49"/>
    </location>
</feature>
<dbReference type="RefSeq" id="XP_053592478.1">
    <property type="nucleotide sequence ID" value="XM_053723833.1"/>
</dbReference>
<evidence type="ECO:0000313" key="3">
    <source>
        <dbReference type="Proteomes" id="UP000483820"/>
    </source>
</evidence>
<reference evidence="2 3" key="1">
    <citation type="submission" date="2019-12" db="EMBL/GenBank/DDBJ databases">
        <title>Chromosome-level assembly of the Caenorhabditis remanei genome.</title>
        <authorList>
            <person name="Teterina A.A."/>
            <person name="Willis J.H."/>
            <person name="Phillips P.C."/>
        </authorList>
    </citation>
    <scope>NUCLEOTIDE SEQUENCE [LARGE SCALE GENOMIC DNA]</scope>
    <source>
        <strain evidence="2 3">PX506</strain>
        <tissue evidence="2">Whole organism</tissue>
    </source>
</reference>
<dbReference type="InterPro" id="IPR012885">
    <property type="entry name" value="F-box_Sdz-33"/>
</dbReference>
<name>A0A6A5HWS5_CAERE</name>
<dbReference type="KEGG" id="crq:GCK72_003130"/>
<accession>A0A6A5HWS5</accession>
<dbReference type="PANTHER" id="PTHR21503">
    <property type="entry name" value="F-BOX-CONTAINING HYPOTHETICAL PROTEIN C.ELEGANS"/>
    <property type="match status" value="1"/>
</dbReference>
<organism evidence="2 3">
    <name type="scientific">Caenorhabditis remanei</name>
    <name type="common">Caenorhabditis vulgaris</name>
    <dbReference type="NCBI Taxonomy" id="31234"/>
    <lineage>
        <taxon>Eukaryota</taxon>
        <taxon>Metazoa</taxon>
        <taxon>Ecdysozoa</taxon>
        <taxon>Nematoda</taxon>
        <taxon>Chromadorea</taxon>
        <taxon>Rhabditida</taxon>
        <taxon>Rhabditina</taxon>
        <taxon>Rhabditomorpha</taxon>
        <taxon>Rhabditoidea</taxon>
        <taxon>Rhabditidae</taxon>
        <taxon>Peloderinae</taxon>
        <taxon>Caenorhabditis</taxon>
    </lineage>
</organism>
<dbReference type="Pfam" id="PF07735">
    <property type="entry name" value="FBA_2"/>
    <property type="match status" value="1"/>
</dbReference>
<dbReference type="CTD" id="9827770"/>
<dbReference type="Proteomes" id="UP000483820">
    <property type="component" value="Chromosome I"/>
</dbReference>
<dbReference type="InterPro" id="IPR001810">
    <property type="entry name" value="F-box_dom"/>
</dbReference>
<sequence>MPPFPLLRLPRLVLFKVFKSLNIEEKIKLSLCSKKTVTQINIARLYSQKVIVILDILSQKIEVHSTNSKERIHIFNSSDTRTNIHRNVRQYQIGGRTVPVVFSFKSIQIFWKNNREEFLNVTQHLLKIFQCKISTESNCYYSDLYRPIIFELFDQQLEFETITIPLNGSEDETLWNQLSSNLGLVENLKIVSVDNPGFRPVFPSWPQNIIIFGSAWFTLEYLLACTCTIIILGASHFGNKDLEETLKKWKTGGFPNLEYLSVYSRGITNNGTTILGMNPSELQGMVIRTDDGSKKATINTDYESQRLWLSVVHIGYLQIRSRSLFLVVLEPRLMASRSPFYSFGSGGPPAPTPLDSI</sequence>
<proteinExistence type="predicted"/>
<gene>
    <name evidence="2" type="ORF">GCK72_003130</name>
</gene>